<proteinExistence type="predicted"/>
<gene>
    <name evidence="2" type="ORF">MCW_01557</name>
</gene>
<dbReference type="HOGENOM" id="CLU_3230190_0_0_5"/>
<dbReference type="PATRIC" id="fig|1094564.3.peg.1812"/>
<organism evidence="2 3">
    <name type="scientific">Cardidatus Bartonella washoeensis 085-0475</name>
    <dbReference type="NCBI Taxonomy" id="1094564"/>
    <lineage>
        <taxon>Bacteria</taxon>
        <taxon>Pseudomonadati</taxon>
        <taxon>Pseudomonadota</taxon>
        <taxon>Alphaproteobacteria</taxon>
        <taxon>Hyphomicrobiales</taxon>
        <taxon>Bartonellaceae</taxon>
        <taxon>Bartonella</taxon>
    </lineage>
</organism>
<dbReference type="AlphaFoldDB" id="J0Z5P1"/>
<evidence type="ECO:0000313" key="2">
    <source>
        <dbReference type="EMBL" id="EJF82903.1"/>
    </source>
</evidence>
<evidence type="ECO:0000256" key="1">
    <source>
        <dbReference type="SAM" id="MobiDB-lite"/>
    </source>
</evidence>
<feature type="region of interest" description="Disordered" evidence="1">
    <location>
        <begin position="1"/>
        <end position="24"/>
    </location>
</feature>
<reference evidence="2 3" key="1">
    <citation type="submission" date="2012-03" db="EMBL/GenBank/DDBJ databases">
        <title>The Genome Sequence of Bartonella washoensis 085-0475.</title>
        <authorList>
            <consortium name="The Broad Institute Genome Sequencing Platform"/>
            <consortium name="The Broad Institute Genome Sequencing Center for Infectious Disease"/>
            <person name="Feldgarden M."/>
            <person name="Kirby J."/>
            <person name="Kosoy M."/>
            <person name="Birtles R."/>
            <person name="Probert W.S."/>
            <person name="Chiaraviglio L."/>
            <person name="Young S.K."/>
            <person name="Zeng Q."/>
            <person name="Gargeya S."/>
            <person name="Fitzgerald M."/>
            <person name="Haas B."/>
            <person name="Abouelleil A."/>
            <person name="Alvarado L."/>
            <person name="Arachchi H.M."/>
            <person name="Berlin A."/>
            <person name="Chapman S.B."/>
            <person name="Gearin G."/>
            <person name="Goldberg J."/>
            <person name="Griggs A."/>
            <person name="Gujja S."/>
            <person name="Hansen M."/>
            <person name="Heiman D."/>
            <person name="Howarth C."/>
            <person name="Larimer J."/>
            <person name="Lui A."/>
            <person name="MacDonald P.J.P."/>
            <person name="McCowen C."/>
            <person name="Montmayeur A."/>
            <person name="Murphy C."/>
            <person name="Neiman D."/>
            <person name="Pearson M."/>
            <person name="Priest M."/>
            <person name="Roberts A."/>
            <person name="Saif S."/>
            <person name="Shea T."/>
            <person name="Sisk P."/>
            <person name="Stolte C."/>
            <person name="Sykes S."/>
            <person name="Wortman J."/>
            <person name="Nusbaum C."/>
            <person name="Birren B."/>
        </authorList>
    </citation>
    <scope>NUCLEOTIDE SEQUENCE [LARGE SCALE GENOMIC DNA]</scope>
    <source>
        <strain evidence="2 3">085-0475</strain>
    </source>
</reference>
<dbReference type="RefSeq" id="WP_006926334.1">
    <property type="nucleotide sequence ID" value="NZ_JH725104.1"/>
</dbReference>
<evidence type="ECO:0000313" key="3">
    <source>
        <dbReference type="Proteomes" id="UP000002646"/>
    </source>
</evidence>
<name>J0Z5P1_9HYPH</name>
<protein>
    <submittedName>
        <fullName evidence="2">Uncharacterized protein</fullName>
    </submittedName>
</protein>
<dbReference type="EMBL" id="AILX01000032">
    <property type="protein sequence ID" value="EJF82903.1"/>
    <property type="molecule type" value="Genomic_DNA"/>
</dbReference>
<comment type="caution">
    <text evidence="2">The sequence shown here is derived from an EMBL/GenBank/DDBJ whole genome shotgun (WGS) entry which is preliminary data.</text>
</comment>
<accession>J0Z5P1</accession>
<dbReference type="Proteomes" id="UP000002646">
    <property type="component" value="Unassembled WGS sequence"/>
</dbReference>
<sequence>MKVIRKMPTEHERVSETSTDVTPVLQGGKLEREVRKNNKKTIVSPLL</sequence>